<feature type="transmembrane region" description="Helical" evidence="1">
    <location>
        <begin position="115"/>
        <end position="140"/>
    </location>
</feature>
<feature type="transmembrane region" description="Helical" evidence="1">
    <location>
        <begin position="147"/>
        <end position="172"/>
    </location>
</feature>
<dbReference type="AlphaFoldDB" id="A0A1S6IM68"/>
<evidence type="ECO:0000313" key="3">
    <source>
        <dbReference type="Proteomes" id="UP000188993"/>
    </source>
</evidence>
<feature type="transmembrane region" description="Helical" evidence="1">
    <location>
        <begin position="337"/>
        <end position="358"/>
    </location>
</feature>
<feature type="transmembrane region" description="Helical" evidence="1">
    <location>
        <begin position="81"/>
        <end position="103"/>
    </location>
</feature>
<dbReference type="OrthoDB" id="9805989at2"/>
<dbReference type="RefSeq" id="WP_062467956.1">
    <property type="nucleotide sequence ID" value="NZ_BBYN01000005.1"/>
</dbReference>
<feature type="transmembrane region" description="Helical" evidence="1">
    <location>
        <begin position="426"/>
        <end position="451"/>
    </location>
</feature>
<feature type="transmembrane region" description="Helical" evidence="1">
    <location>
        <begin position="40"/>
        <end position="69"/>
    </location>
</feature>
<sequence length="494" mass="52948">MEVFVDKLKEVLQSVLPITFLVVILHFTIAPLPGIEFPRFLFGALLIILGLAIFLFGVDIGVTPIGNYLGKEIARSNSLKFVLVMGVILGFFISIAEPDLIILSNQVSEVTSGAIPSTLLLVVVSVGIAFMMTLGLFRIVYRFPLRYLFAIIYAAIFLISIFSSNDLFAIAFDASGSTTGALTVPFMLALTWGVASLNKDSKSAEVDSFGLVGIASAGAILAVLILGLFTGNGGISGSLNGDAGAYTSWLKPFTDTFPHMAFETILSISPILIIFVVYNLYISKRKMNTREFKNVLLGLIYLYVGLVIFLTGVNAGFLNVGRQLGMMIAGMDSKLPVLFIGLLLGLVVILAEPAVYVLTHQIESVTNGSVRRSIVLVFLSVGVGLAVFLSVVRVLVPAIQLWHYLVPGYIIALFLAFRVPNLFVGIAFDAGGVASGPMTATFILAFIQGVAEITPHANVLIDGFGMIAMVAMMPILSLQLLGAVYAKRTKKEGV</sequence>
<dbReference type="STRING" id="708126.BW727_100182"/>
<protein>
    <recommendedName>
        <fullName evidence="4">DUF1538 domain-containing protein</fullName>
    </recommendedName>
</protein>
<feature type="transmembrane region" description="Helical" evidence="1">
    <location>
        <begin position="463"/>
        <end position="486"/>
    </location>
</feature>
<feature type="transmembrane region" description="Helical" evidence="1">
    <location>
        <begin position="178"/>
        <end position="197"/>
    </location>
</feature>
<evidence type="ECO:0008006" key="4">
    <source>
        <dbReference type="Google" id="ProtNLM"/>
    </source>
</evidence>
<gene>
    <name evidence="2" type="ORF">BW727_100182</name>
</gene>
<evidence type="ECO:0000313" key="2">
    <source>
        <dbReference type="EMBL" id="AQS52591.1"/>
    </source>
</evidence>
<keyword evidence="1" id="KW-0472">Membrane</keyword>
<keyword evidence="1" id="KW-1133">Transmembrane helix</keyword>
<proteinExistence type="predicted"/>
<feature type="transmembrane region" description="Helical" evidence="1">
    <location>
        <begin position="260"/>
        <end position="282"/>
    </location>
</feature>
<keyword evidence="3" id="KW-1185">Reference proteome</keyword>
<feature type="transmembrane region" description="Helical" evidence="1">
    <location>
        <begin position="374"/>
        <end position="395"/>
    </location>
</feature>
<reference evidence="2 3" key="1">
    <citation type="journal article" date="2014" name="Int. J. Syst. Evol. Microbiol.">
        <title>Jeotgalibaca dankookensis gen. nov., sp. nov., a member of the family Carnobacteriaceae, isolated from seujeot (Korean traditional food).</title>
        <authorList>
            <person name="Lee D.G."/>
            <person name="Trujillo M.E."/>
            <person name="Kang H."/>
            <person name="Ahn T.Y."/>
        </authorList>
    </citation>
    <scope>NUCLEOTIDE SEQUENCE [LARGE SCALE GENOMIC DNA]</scope>
    <source>
        <strain evidence="2 3">EX-07</strain>
    </source>
</reference>
<dbReference type="InterPro" id="IPR011435">
    <property type="entry name" value="UmpAB"/>
</dbReference>
<feature type="transmembrane region" description="Helical" evidence="1">
    <location>
        <begin position="294"/>
        <end position="317"/>
    </location>
</feature>
<feature type="transmembrane region" description="Helical" evidence="1">
    <location>
        <begin position="12"/>
        <end position="34"/>
    </location>
</feature>
<organism evidence="2 3">
    <name type="scientific">Jeotgalibaca dankookensis</name>
    <dbReference type="NCBI Taxonomy" id="708126"/>
    <lineage>
        <taxon>Bacteria</taxon>
        <taxon>Bacillati</taxon>
        <taxon>Bacillota</taxon>
        <taxon>Bacilli</taxon>
        <taxon>Lactobacillales</taxon>
        <taxon>Carnobacteriaceae</taxon>
        <taxon>Jeotgalibaca</taxon>
    </lineage>
</organism>
<dbReference type="Pfam" id="PF07556">
    <property type="entry name" value="DUF1538"/>
    <property type="match status" value="2"/>
</dbReference>
<keyword evidence="1" id="KW-0812">Transmembrane</keyword>
<feature type="transmembrane region" description="Helical" evidence="1">
    <location>
        <begin position="401"/>
        <end position="419"/>
    </location>
</feature>
<name>A0A1S6IM68_9LACT</name>
<dbReference type="EMBL" id="CP019728">
    <property type="protein sequence ID" value="AQS52591.1"/>
    <property type="molecule type" value="Genomic_DNA"/>
</dbReference>
<dbReference type="KEGG" id="jda:BW727_100182"/>
<dbReference type="Proteomes" id="UP000188993">
    <property type="component" value="Chromosome"/>
</dbReference>
<feature type="transmembrane region" description="Helical" evidence="1">
    <location>
        <begin position="209"/>
        <end position="229"/>
    </location>
</feature>
<evidence type="ECO:0000256" key="1">
    <source>
        <dbReference type="SAM" id="Phobius"/>
    </source>
</evidence>
<accession>A0A1S6IM68</accession>